<gene>
    <name evidence="1" type="ORF">ACFP9W_14490</name>
</gene>
<reference evidence="2" key="1">
    <citation type="journal article" date="2019" name="Int. J. Syst. Evol. Microbiol.">
        <title>The Global Catalogue of Microorganisms (GCM) 10K type strain sequencing project: providing services to taxonomists for standard genome sequencing and annotation.</title>
        <authorList>
            <consortium name="The Broad Institute Genomics Platform"/>
            <consortium name="The Broad Institute Genome Sequencing Center for Infectious Disease"/>
            <person name="Wu L."/>
            <person name="Ma J."/>
        </authorList>
    </citation>
    <scope>NUCLEOTIDE SEQUENCE [LARGE SCALE GENOMIC DNA]</scope>
    <source>
        <strain evidence="2">CGMCC 1.18518</strain>
    </source>
</reference>
<protein>
    <submittedName>
        <fullName evidence="1">Uncharacterized protein</fullName>
    </submittedName>
</protein>
<dbReference type="RefSeq" id="WP_212712919.1">
    <property type="nucleotide sequence ID" value="NZ_BAAAFX010000026.1"/>
</dbReference>
<proteinExistence type="predicted"/>
<keyword evidence="2" id="KW-1185">Reference proteome</keyword>
<organism evidence="1 2">
    <name type="scientific">Tatumella terrea</name>
    <dbReference type="NCBI Taxonomy" id="419007"/>
    <lineage>
        <taxon>Bacteria</taxon>
        <taxon>Pseudomonadati</taxon>
        <taxon>Pseudomonadota</taxon>
        <taxon>Gammaproteobacteria</taxon>
        <taxon>Enterobacterales</taxon>
        <taxon>Erwiniaceae</taxon>
        <taxon>Tatumella</taxon>
    </lineage>
</organism>
<comment type="caution">
    <text evidence="1">The sequence shown here is derived from an EMBL/GenBank/DDBJ whole genome shotgun (WGS) entry which is preliminary data.</text>
</comment>
<name>A0ABW1W3L0_9GAMM</name>
<evidence type="ECO:0000313" key="2">
    <source>
        <dbReference type="Proteomes" id="UP001596230"/>
    </source>
</evidence>
<sequence>MDGHFLLKGVAVIAAVASFYPDLKLRRNKESACPAIAVADAKERQEWRYFRRGIRALSVLTGLWLLGTALSLF</sequence>
<dbReference type="EMBL" id="JBHSUB010000018">
    <property type="protein sequence ID" value="MFC6379262.1"/>
    <property type="molecule type" value="Genomic_DNA"/>
</dbReference>
<evidence type="ECO:0000313" key="1">
    <source>
        <dbReference type="EMBL" id="MFC6379262.1"/>
    </source>
</evidence>
<dbReference type="Proteomes" id="UP001596230">
    <property type="component" value="Unassembled WGS sequence"/>
</dbReference>
<accession>A0ABW1W3L0</accession>